<reference evidence="1" key="1">
    <citation type="journal article" date="2023" name="Mol. Phylogenet. Evol.">
        <title>Genome-scale phylogeny and comparative genomics of the fungal order Sordariales.</title>
        <authorList>
            <person name="Hensen N."/>
            <person name="Bonometti L."/>
            <person name="Westerberg I."/>
            <person name="Brannstrom I.O."/>
            <person name="Guillou S."/>
            <person name="Cros-Aarteil S."/>
            <person name="Calhoun S."/>
            <person name="Haridas S."/>
            <person name="Kuo A."/>
            <person name="Mondo S."/>
            <person name="Pangilinan J."/>
            <person name="Riley R."/>
            <person name="LaButti K."/>
            <person name="Andreopoulos B."/>
            <person name="Lipzen A."/>
            <person name="Chen C."/>
            <person name="Yan M."/>
            <person name="Daum C."/>
            <person name="Ng V."/>
            <person name="Clum A."/>
            <person name="Steindorff A."/>
            <person name="Ohm R.A."/>
            <person name="Martin F."/>
            <person name="Silar P."/>
            <person name="Natvig D.O."/>
            <person name="Lalanne C."/>
            <person name="Gautier V."/>
            <person name="Ament-Velasquez S.L."/>
            <person name="Kruys A."/>
            <person name="Hutchinson M.I."/>
            <person name="Powell A.J."/>
            <person name="Barry K."/>
            <person name="Miller A.N."/>
            <person name="Grigoriev I.V."/>
            <person name="Debuchy R."/>
            <person name="Gladieux P."/>
            <person name="Hiltunen Thoren M."/>
            <person name="Johannesson H."/>
        </authorList>
    </citation>
    <scope>NUCLEOTIDE SEQUENCE</scope>
    <source>
        <strain evidence="1">CBS 955.72</strain>
    </source>
</reference>
<name>A0AAJ0HS58_9PEZI</name>
<proteinExistence type="predicted"/>
<sequence>MESASVQAARWLLGAEGRYRTRHRTTTGAGLTQPTIHAATKLFRTSKTHIGAHVKALREIGRPAFKPGSVGRPTSLLESKDRALKAYAHWLIESGSLATQDLLEAACNRLHAHRDPPAPPVCHNWYL</sequence>
<dbReference type="AlphaFoldDB" id="A0AAJ0HS58"/>
<comment type="caution">
    <text evidence="1">The sequence shown here is derived from an EMBL/GenBank/DDBJ whole genome shotgun (WGS) entry which is preliminary data.</text>
</comment>
<organism evidence="1 2">
    <name type="scientific">Lasiosphaeria hispida</name>
    <dbReference type="NCBI Taxonomy" id="260671"/>
    <lineage>
        <taxon>Eukaryota</taxon>
        <taxon>Fungi</taxon>
        <taxon>Dikarya</taxon>
        <taxon>Ascomycota</taxon>
        <taxon>Pezizomycotina</taxon>
        <taxon>Sordariomycetes</taxon>
        <taxon>Sordariomycetidae</taxon>
        <taxon>Sordariales</taxon>
        <taxon>Lasiosphaeriaceae</taxon>
        <taxon>Lasiosphaeria</taxon>
    </lineage>
</organism>
<keyword evidence="2" id="KW-1185">Reference proteome</keyword>
<evidence type="ECO:0000313" key="1">
    <source>
        <dbReference type="EMBL" id="KAK3360450.1"/>
    </source>
</evidence>
<reference evidence="1" key="2">
    <citation type="submission" date="2023-06" db="EMBL/GenBank/DDBJ databases">
        <authorList>
            <consortium name="Lawrence Berkeley National Laboratory"/>
            <person name="Haridas S."/>
            <person name="Hensen N."/>
            <person name="Bonometti L."/>
            <person name="Westerberg I."/>
            <person name="Brannstrom I.O."/>
            <person name="Guillou S."/>
            <person name="Cros-Aarteil S."/>
            <person name="Calhoun S."/>
            <person name="Kuo A."/>
            <person name="Mondo S."/>
            <person name="Pangilinan J."/>
            <person name="Riley R."/>
            <person name="Labutti K."/>
            <person name="Andreopoulos B."/>
            <person name="Lipzen A."/>
            <person name="Chen C."/>
            <person name="Yanf M."/>
            <person name="Daum C."/>
            <person name="Ng V."/>
            <person name="Clum A."/>
            <person name="Steindorff A."/>
            <person name="Ohm R."/>
            <person name="Martin F."/>
            <person name="Silar P."/>
            <person name="Natvig D."/>
            <person name="Lalanne C."/>
            <person name="Gautier V."/>
            <person name="Ament-Velasquez S.L."/>
            <person name="Kruys A."/>
            <person name="Hutchinson M.I."/>
            <person name="Powell A.J."/>
            <person name="Barry K."/>
            <person name="Miller A.N."/>
            <person name="Grigoriev I.V."/>
            <person name="Debuchy R."/>
            <person name="Gladieux P."/>
            <person name="Thoren M.H."/>
            <person name="Johannesson H."/>
        </authorList>
    </citation>
    <scope>NUCLEOTIDE SEQUENCE</scope>
    <source>
        <strain evidence="1">CBS 955.72</strain>
    </source>
</reference>
<protein>
    <recommendedName>
        <fullName evidence="3">HTH CENPB-type domain-containing protein</fullName>
    </recommendedName>
</protein>
<gene>
    <name evidence="1" type="ORF">B0T25DRAFT_496347</name>
</gene>
<dbReference type="EMBL" id="JAUIQD010000002">
    <property type="protein sequence ID" value="KAK3360450.1"/>
    <property type="molecule type" value="Genomic_DNA"/>
</dbReference>
<accession>A0AAJ0HS58</accession>
<evidence type="ECO:0008006" key="3">
    <source>
        <dbReference type="Google" id="ProtNLM"/>
    </source>
</evidence>
<evidence type="ECO:0000313" key="2">
    <source>
        <dbReference type="Proteomes" id="UP001275084"/>
    </source>
</evidence>
<dbReference type="Proteomes" id="UP001275084">
    <property type="component" value="Unassembled WGS sequence"/>
</dbReference>